<evidence type="ECO:0000259" key="4">
    <source>
        <dbReference type="Pfam" id="PF04451"/>
    </source>
</evidence>
<feature type="domain" description="Major capsid protein C-terminal" evidence="4">
    <location>
        <begin position="221"/>
        <end position="400"/>
    </location>
</feature>
<evidence type="ECO:0000256" key="1">
    <source>
        <dbReference type="ARBA" id="ARBA00004328"/>
    </source>
</evidence>
<evidence type="ECO:0000256" key="2">
    <source>
        <dbReference type="ARBA" id="ARBA00022561"/>
    </source>
</evidence>
<accession>A0A5B8IID1</accession>
<gene>
    <name evidence="6" type="ORF">3_51</name>
</gene>
<dbReference type="InterPro" id="IPR031654">
    <property type="entry name" value="Capsid_N"/>
</dbReference>
<protein>
    <recommendedName>
        <fullName evidence="7">Major capsid protein</fullName>
    </recommendedName>
</protein>
<reference evidence="6" key="1">
    <citation type="submission" date="2018-11" db="EMBL/GenBank/DDBJ databases">
        <title>A distinct lineage of giant viruses engineers rhodopsin photosystems in predatory marine eukaryotes.</title>
        <authorList>
            <person name="Needham D.M."/>
            <person name="Yoshizawa S."/>
            <person name="Hosaka T."/>
            <person name="Poirier C."/>
            <person name="Choi C.-J."/>
            <person name="Hehenberger E."/>
            <person name="Irwin N.A.T."/>
            <person name="Wilken S."/>
            <person name="Yung C.-M."/>
            <person name="Bachy C."/>
            <person name="Kurihara R."/>
            <person name="Nakajima Y."/>
            <person name="Kojima K."/>
            <person name="Kimura-Someya T."/>
            <person name="Leonard G."/>
            <person name="Malmstrom R.R."/>
            <person name="Mende D."/>
            <person name="Olson D.K."/>
            <person name="Sudo Y."/>
            <person name="Sudek S."/>
            <person name="Richards T.A."/>
            <person name="DeLong E.F."/>
            <person name="Keeling P.J."/>
            <person name="Santoro A.E."/>
            <person name="Shirouzu M."/>
            <person name="Iwasaki W."/>
            <person name="Worden A.Z."/>
        </authorList>
    </citation>
    <scope>NUCLEOTIDE SEQUENCE</scope>
</reference>
<comment type="subcellular location">
    <subcellularLocation>
        <location evidence="1">Virion</location>
    </subcellularLocation>
</comment>
<dbReference type="Gene3D" id="2.70.9.20">
    <property type="entry name" value="Major capsid protein Vp54"/>
    <property type="match status" value="1"/>
</dbReference>
<feature type="domain" description="Major capsid protein N-terminal" evidence="5">
    <location>
        <begin position="25"/>
        <end position="218"/>
    </location>
</feature>
<evidence type="ECO:0000313" key="6">
    <source>
        <dbReference type="EMBL" id="QDY52072.1"/>
    </source>
</evidence>
<evidence type="ECO:0000259" key="5">
    <source>
        <dbReference type="Pfam" id="PF16903"/>
    </source>
</evidence>
<proteinExistence type="predicted"/>
<evidence type="ECO:0008006" key="7">
    <source>
        <dbReference type="Google" id="ProtNLM"/>
    </source>
</evidence>
<keyword evidence="2" id="KW-0167">Capsid protein</keyword>
<organism evidence="6">
    <name type="scientific">Mimiviridae sp. ChoanoV1</name>
    <dbReference type="NCBI Taxonomy" id="2596887"/>
    <lineage>
        <taxon>Viruses</taxon>
        <taxon>Varidnaviria</taxon>
        <taxon>Bamfordvirae</taxon>
        <taxon>Nucleocytoviricota</taxon>
        <taxon>Megaviricetes</taxon>
        <taxon>Imitervirales</taxon>
        <taxon>Schizomimiviridae</taxon>
    </lineage>
</organism>
<dbReference type="EMBL" id="MK250087">
    <property type="protein sequence ID" value="QDY52072.1"/>
    <property type="molecule type" value="Genomic_DNA"/>
</dbReference>
<keyword evidence="3" id="KW-0946">Virion</keyword>
<dbReference type="Pfam" id="PF16903">
    <property type="entry name" value="Capsid_N"/>
    <property type="match status" value="1"/>
</dbReference>
<dbReference type="InterPro" id="IPR016112">
    <property type="entry name" value="VP_dsDNA_II"/>
</dbReference>
<dbReference type="GO" id="GO:0005198">
    <property type="term" value="F:structural molecule activity"/>
    <property type="evidence" value="ECO:0007669"/>
    <property type="project" value="InterPro"/>
</dbReference>
<dbReference type="Pfam" id="PF04451">
    <property type="entry name" value="Capsid_NCLDV"/>
    <property type="match status" value="1"/>
</dbReference>
<evidence type="ECO:0000256" key="3">
    <source>
        <dbReference type="ARBA" id="ARBA00022844"/>
    </source>
</evidence>
<dbReference type="InterPro" id="IPR038519">
    <property type="entry name" value="MCP_C_sf"/>
</dbReference>
<dbReference type="GO" id="GO:0019028">
    <property type="term" value="C:viral capsid"/>
    <property type="evidence" value="ECO:0007669"/>
    <property type="project" value="UniProtKB-KW"/>
</dbReference>
<dbReference type="SUPFAM" id="SSF49749">
    <property type="entry name" value="Group II dsDNA viruses VP"/>
    <property type="match status" value="2"/>
</dbReference>
<dbReference type="InterPro" id="IPR007542">
    <property type="entry name" value="MCP_C"/>
</dbReference>
<name>A0A5B8IID1_9VIRU</name>
<dbReference type="Gene3D" id="2.70.9.10">
    <property type="entry name" value="Adenovirus Type 2 Hexon, domain 4"/>
    <property type="match status" value="1"/>
</dbReference>
<sequence>MGGGVIQLVSVGKQGNNLISKPNISFFKYIFKKHTNFSIESIPLNFNQEIDFGKTSVCKIGRHGDLLYKCFLEFELPKIEMENVGWTNGIGSALIDSIELLIGGEIIDKMDGNLLDIYAEYFLEEGKKKIYHKLVGYQKNFSPGTDNNTNLKLYVPLEFWFCRHISNALPLISMQYHDVEIRVKIKKFNECYVSNDNIDVEAIKITNCKLYADYIYLDIEERAEFAKRSNEYLIIQHQKNTHNTFEFINKNIKIDLTFNHPVKSLFWYIKTLQSDKDKLHFDYSPRKNKEKYLDNIFIDDFHLLLNGQERFSRRDGYFFRYIEPMKSCKNIPENKEIYNYNFGFNTGQLQPNGFLNFSMIDNSQFLIDLVDDTNIDNDKLNITIYALNYNILRIQSGMGGLLYQD</sequence>